<feature type="region of interest" description="Disordered" evidence="1">
    <location>
        <begin position="1"/>
        <end position="21"/>
    </location>
</feature>
<dbReference type="Proteomes" id="UP000316806">
    <property type="component" value="Chromosome"/>
</dbReference>
<sequence>MLAERHELRIPARYNGPPDSGHGGYVSGRFAALAAPHQGATVTVTLTEPTPLDEPLTFTAGPRRSTVTHGTRLIATVAPGRAPVDPPPSVDPAAALAAAARFEGHVGHPFPTCFACGHSRAARDGLALAPGPVDGVPDTVATPWTPAAEGIADGFPVPDELVWSALDCPGGWADDPLARPRLLSRMTAVVRRAPRAGEPCVVVARRGAVSGRLLRVDSALYDATEQLLASATATWTALVDSGTHVSNSPGKDTA</sequence>
<feature type="compositionally biased region" description="Basic and acidic residues" evidence="1">
    <location>
        <begin position="1"/>
        <end position="10"/>
    </location>
</feature>
<evidence type="ECO:0000313" key="3">
    <source>
        <dbReference type="Proteomes" id="UP000316806"/>
    </source>
</evidence>
<evidence type="ECO:0000256" key="1">
    <source>
        <dbReference type="SAM" id="MobiDB-lite"/>
    </source>
</evidence>
<reference evidence="2 3" key="1">
    <citation type="journal article" date="2019" name="J. Ind. Microbiol. Biotechnol.">
        <title>The complete genomic sequence of Streptomyces spectabilis NRRL-2792 and identification of secondary metabolite biosynthetic gene clusters.</title>
        <authorList>
            <person name="Sinha A."/>
            <person name="Phillips-Salemka S."/>
            <person name="Niraula T.A."/>
            <person name="Short K.A."/>
            <person name="Niraula N.P."/>
        </authorList>
    </citation>
    <scope>NUCLEOTIDE SEQUENCE [LARGE SCALE GENOMIC DNA]</scope>
    <source>
        <strain evidence="2 3">NRRL 2792</strain>
    </source>
</reference>
<accession>A0A516RIE5</accession>
<dbReference type="Gene3D" id="3.10.129.10">
    <property type="entry name" value="Hotdog Thioesterase"/>
    <property type="match status" value="1"/>
</dbReference>
<dbReference type="InterPro" id="IPR029069">
    <property type="entry name" value="HotDog_dom_sf"/>
</dbReference>
<gene>
    <name evidence="2" type="ORF">FH965_36775</name>
</gene>
<evidence type="ECO:0000313" key="2">
    <source>
        <dbReference type="EMBL" id="QDQ15437.1"/>
    </source>
</evidence>
<dbReference type="SUPFAM" id="SSF54637">
    <property type="entry name" value="Thioesterase/thiol ester dehydrase-isomerase"/>
    <property type="match status" value="1"/>
</dbReference>
<dbReference type="AlphaFoldDB" id="A0A516RIE5"/>
<dbReference type="EMBL" id="CP040916">
    <property type="protein sequence ID" value="QDQ15437.1"/>
    <property type="molecule type" value="Genomic_DNA"/>
</dbReference>
<proteinExistence type="predicted"/>
<name>A0A516RIE5_STRST</name>
<organism evidence="2 3">
    <name type="scientific">Streptomyces spectabilis</name>
    <dbReference type="NCBI Taxonomy" id="68270"/>
    <lineage>
        <taxon>Bacteria</taxon>
        <taxon>Bacillati</taxon>
        <taxon>Actinomycetota</taxon>
        <taxon>Actinomycetes</taxon>
        <taxon>Kitasatosporales</taxon>
        <taxon>Streptomycetaceae</taxon>
        <taxon>Streptomyces</taxon>
    </lineage>
</organism>
<evidence type="ECO:0008006" key="4">
    <source>
        <dbReference type="Google" id="ProtNLM"/>
    </source>
</evidence>
<protein>
    <recommendedName>
        <fullName evidence="4">Thioesterase family protein</fullName>
    </recommendedName>
</protein>